<evidence type="ECO:0000256" key="2">
    <source>
        <dbReference type="ARBA" id="ARBA00022679"/>
    </source>
</evidence>
<keyword evidence="2" id="KW-0808">Transferase</keyword>
<dbReference type="SUPFAM" id="SSF56112">
    <property type="entry name" value="Protein kinase-like (PK-like)"/>
    <property type="match status" value="1"/>
</dbReference>
<keyword evidence="5" id="KW-0067">ATP-binding</keyword>
<feature type="domain" description="Protein kinase" evidence="6">
    <location>
        <begin position="1"/>
        <end position="66"/>
    </location>
</feature>
<dbReference type="InterPro" id="IPR011009">
    <property type="entry name" value="Kinase-like_dom_sf"/>
</dbReference>
<proteinExistence type="predicted"/>
<evidence type="ECO:0000256" key="1">
    <source>
        <dbReference type="ARBA" id="ARBA00022527"/>
    </source>
</evidence>
<reference evidence="7 8" key="1">
    <citation type="journal article" date="2023" name="Hortic Res">
        <title>The complete reference genome for grapevine (Vitis vinifera L.) genetics and breeding.</title>
        <authorList>
            <person name="Shi X."/>
            <person name="Cao S."/>
            <person name="Wang X."/>
            <person name="Huang S."/>
            <person name="Wang Y."/>
            <person name="Liu Z."/>
            <person name="Liu W."/>
            <person name="Leng X."/>
            <person name="Peng Y."/>
            <person name="Wang N."/>
            <person name="Wang Y."/>
            <person name="Ma Z."/>
            <person name="Xu X."/>
            <person name="Zhang F."/>
            <person name="Xue H."/>
            <person name="Zhong H."/>
            <person name="Wang Y."/>
            <person name="Zhang K."/>
            <person name="Velt A."/>
            <person name="Avia K."/>
            <person name="Holtgrawe D."/>
            <person name="Grimplet J."/>
            <person name="Matus J.T."/>
            <person name="Ware D."/>
            <person name="Wu X."/>
            <person name="Wang H."/>
            <person name="Liu C."/>
            <person name="Fang Y."/>
            <person name="Rustenholz C."/>
            <person name="Cheng Z."/>
            <person name="Xiao H."/>
            <person name="Zhou Y."/>
        </authorList>
    </citation>
    <scope>NUCLEOTIDE SEQUENCE [LARGE SCALE GENOMIC DNA]</scope>
    <source>
        <strain evidence="8">cv. Pinot noir / PN40024</strain>
        <tissue evidence="7">Leaf</tissue>
    </source>
</reference>
<evidence type="ECO:0000256" key="5">
    <source>
        <dbReference type="ARBA" id="ARBA00022840"/>
    </source>
</evidence>
<dbReference type="Proteomes" id="UP001227230">
    <property type="component" value="Chromosome 6"/>
</dbReference>
<dbReference type="Gene3D" id="1.10.510.10">
    <property type="entry name" value="Transferase(Phosphotransferase) domain 1"/>
    <property type="match status" value="1"/>
</dbReference>
<dbReference type="Pfam" id="PF00069">
    <property type="entry name" value="Pkinase"/>
    <property type="match status" value="1"/>
</dbReference>
<keyword evidence="1" id="KW-0723">Serine/threonine-protein kinase</keyword>
<evidence type="ECO:0000256" key="3">
    <source>
        <dbReference type="ARBA" id="ARBA00022741"/>
    </source>
</evidence>
<evidence type="ECO:0000313" key="7">
    <source>
        <dbReference type="EMBL" id="WJZ89412.1"/>
    </source>
</evidence>
<evidence type="ECO:0000259" key="6">
    <source>
        <dbReference type="PROSITE" id="PS50011"/>
    </source>
</evidence>
<keyword evidence="4" id="KW-0418">Kinase</keyword>
<dbReference type="PROSITE" id="PS50011">
    <property type="entry name" value="PROTEIN_KINASE_DOM"/>
    <property type="match status" value="1"/>
</dbReference>
<name>A0ABY9C2E7_VITVI</name>
<dbReference type="PANTHER" id="PTHR47448">
    <property type="entry name" value="DUAL SPECIFICITY MITOGEN-ACTIVATED PROTEIN KINASE KINASE DSOR1-LIKE PROTEIN"/>
    <property type="match status" value="1"/>
</dbReference>
<keyword evidence="8" id="KW-1185">Reference proteome</keyword>
<protein>
    <recommendedName>
        <fullName evidence="6">Protein kinase domain-containing protein</fullName>
    </recommendedName>
</protein>
<dbReference type="EMBL" id="CP126653">
    <property type="protein sequence ID" value="WJZ89412.1"/>
    <property type="molecule type" value="Genomic_DNA"/>
</dbReference>
<dbReference type="InterPro" id="IPR050915">
    <property type="entry name" value="MAP_kinase_kinase"/>
</dbReference>
<evidence type="ECO:0000256" key="4">
    <source>
        <dbReference type="ARBA" id="ARBA00022777"/>
    </source>
</evidence>
<organism evidence="7 8">
    <name type="scientific">Vitis vinifera</name>
    <name type="common">Grape</name>
    <dbReference type="NCBI Taxonomy" id="29760"/>
    <lineage>
        <taxon>Eukaryota</taxon>
        <taxon>Viridiplantae</taxon>
        <taxon>Streptophyta</taxon>
        <taxon>Embryophyta</taxon>
        <taxon>Tracheophyta</taxon>
        <taxon>Spermatophyta</taxon>
        <taxon>Magnoliopsida</taxon>
        <taxon>eudicotyledons</taxon>
        <taxon>Gunneridae</taxon>
        <taxon>Pentapetalae</taxon>
        <taxon>rosids</taxon>
        <taxon>Vitales</taxon>
        <taxon>Vitaceae</taxon>
        <taxon>Viteae</taxon>
        <taxon>Vitis</taxon>
    </lineage>
</organism>
<evidence type="ECO:0000313" key="8">
    <source>
        <dbReference type="Proteomes" id="UP001227230"/>
    </source>
</evidence>
<dbReference type="PANTHER" id="PTHR47448:SF1">
    <property type="entry name" value="SERINE_THREONINE-PROTEIN KINASE STE7 HOMOLOG"/>
    <property type="match status" value="1"/>
</dbReference>
<gene>
    <name evidence="7" type="ORF">VitviT2T_008633</name>
</gene>
<sequence>MHQPMMTNILPIQVIDKDIKPSNLMVNHKGEVNIIDFGVSTMLASSFSPRNTFVGVDNYILFERIK</sequence>
<keyword evidence="3" id="KW-0547">Nucleotide-binding</keyword>
<dbReference type="InterPro" id="IPR000719">
    <property type="entry name" value="Prot_kinase_dom"/>
</dbReference>
<accession>A0ABY9C2E7</accession>